<comment type="subcellular location">
    <subcellularLocation>
        <location evidence="1">Endosome membrane</location>
    </subcellularLocation>
</comment>
<dbReference type="GO" id="GO:0032511">
    <property type="term" value="P:late endosome to vacuole transport via multivesicular body sorting pathway"/>
    <property type="evidence" value="ECO:0007669"/>
    <property type="project" value="TreeGrafter"/>
</dbReference>
<evidence type="ECO:0000256" key="5">
    <source>
        <dbReference type="ARBA" id="ARBA00022927"/>
    </source>
</evidence>
<dbReference type="FunCoup" id="G3AMM3">
    <property type="interactions" value="529"/>
</dbReference>
<feature type="region of interest" description="Disordered" evidence="8">
    <location>
        <begin position="170"/>
        <end position="215"/>
    </location>
</feature>
<dbReference type="EMBL" id="GL996501">
    <property type="protein sequence ID" value="EGW33467.1"/>
    <property type="molecule type" value="Genomic_DNA"/>
</dbReference>
<dbReference type="STRING" id="619300.G3AMM3"/>
<dbReference type="Proteomes" id="UP000000709">
    <property type="component" value="Unassembled WGS sequence"/>
</dbReference>
<dbReference type="GO" id="GO:0006900">
    <property type="term" value="P:vesicle budding from membrane"/>
    <property type="evidence" value="ECO:0007669"/>
    <property type="project" value="TreeGrafter"/>
</dbReference>
<gene>
    <name evidence="9" type="ORF">SPAPADRAFT_60818</name>
</gene>
<dbReference type="OMA" id="RAKQPAM"/>
<evidence type="ECO:0000256" key="6">
    <source>
        <dbReference type="ARBA" id="ARBA00023136"/>
    </source>
</evidence>
<keyword evidence="3" id="KW-0813">Transport</keyword>
<proteinExistence type="inferred from homology"/>
<dbReference type="GO" id="GO:0005771">
    <property type="term" value="C:multivesicular body"/>
    <property type="evidence" value="ECO:0007669"/>
    <property type="project" value="TreeGrafter"/>
</dbReference>
<evidence type="ECO:0000256" key="7">
    <source>
        <dbReference type="SAM" id="Coils"/>
    </source>
</evidence>
<keyword evidence="5" id="KW-0653">Protein transport</keyword>
<dbReference type="Gene3D" id="6.10.140.1230">
    <property type="match status" value="1"/>
</dbReference>
<dbReference type="PANTHER" id="PTHR22761">
    <property type="entry name" value="CHARGED MULTIVESICULAR BODY PROTEIN"/>
    <property type="match status" value="1"/>
</dbReference>
<dbReference type="RefSeq" id="XP_007374982.1">
    <property type="nucleotide sequence ID" value="XM_007374920.1"/>
</dbReference>
<sequence>MGQSTSAPKITAQDRAIFKLKEQRDSIKQYQRKLSRVVDRQSELARQAVKNKQPDRAKFYLRSKKQQESVIAKTFDQLDNLENLIGTIEFKLIEKDVIYGLQEGNKVLTKLNNEMSVERIDKVLDQLEDERIKVDEISDALGMGSGLNKLEETEVDEELAKLNEEINGPEVVKLPDTPNTQILPKAPTNKIEDKVEEVKEEADKVGQQANEPLAA</sequence>
<evidence type="ECO:0000256" key="3">
    <source>
        <dbReference type="ARBA" id="ARBA00022448"/>
    </source>
</evidence>
<dbReference type="KEGG" id="spaa:SPAPADRAFT_60818"/>
<evidence type="ECO:0000256" key="4">
    <source>
        <dbReference type="ARBA" id="ARBA00022753"/>
    </source>
</evidence>
<evidence type="ECO:0000256" key="1">
    <source>
        <dbReference type="ARBA" id="ARBA00004608"/>
    </source>
</evidence>
<accession>G3AMM3</accession>
<evidence type="ECO:0000256" key="8">
    <source>
        <dbReference type="SAM" id="MobiDB-lite"/>
    </source>
</evidence>
<evidence type="ECO:0000313" key="10">
    <source>
        <dbReference type="Proteomes" id="UP000000709"/>
    </source>
</evidence>
<evidence type="ECO:0000256" key="2">
    <source>
        <dbReference type="ARBA" id="ARBA00006190"/>
    </source>
</evidence>
<protein>
    <submittedName>
        <fullName evidence="9">Uncharacterized protein</fullName>
    </submittedName>
</protein>
<dbReference type="PANTHER" id="PTHR22761:SF5">
    <property type="entry name" value="CHARGED MULTIVESICULAR BODY PROTEIN 6"/>
    <property type="match status" value="1"/>
</dbReference>
<dbReference type="InParanoid" id="G3AMM3"/>
<reference evidence="9 10" key="1">
    <citation type="journal article" date="2011" name="Proc. Natl. Acad. Sci. U.S.A.">
        <title>Comparative genomics of xylose-fermenting fungi for enhanced biofuel production.</title>
        <authorList>
            <person name="Wohlbach D.J."/>
            <person name="Kuo A."/>
            <person name="Sato T.K."/>
            <person name="Potts K.M."/>
            <person name="Salamov A.A."/>
            <person name="LaButti K.M."/>
            <person name="Sun H."/>
            <person name="Clum A."/>
            <person name="Pangilinan J.L."/>
            <person name="Lindquist E.A."/>
            <person name="Lucas S."/>
            <person name="Lapidus A."/>
            <person name="Jin M."/>
            <person name="Gunawan C."/>
            <person name="Balan V."/>
            <person name="Dale B.E."/>
            <person name="Jeffries T.W."/>
            <person name="Zinkel R."/>
            <person name="Barry K.W."/>
            <person name="Grigoriev I.V."/>
            <person name="Gasch A.P."/>
        </authorList>
    </citation>
    <scope>NUCLEOTIDE SEQUENCE [LARGE SCALE GENOMIC DNA]</scope>
    <source>
        <strain evidence="10">NRRL Y-27907 / 11-Y1</strain>
    </source>
</reference>
<dbReference type="eggNOG" id="KOG2910">
    <property type="taxonomic scope" value="Eukaryota"/>
</dbReference>
<dbReference type="GO" id="GO:0000815">
    <property type="term" value="C:ESCRT III complex"/>
    <property type="evidence" value="ECO:0007669"/>
    <property type="project" value="TreeGrafter"/>
</dbReference>
<keyword evidence="4" id="KW-0967">Endosome</keyword>
<dbReference type="OrthoDB" id="441172at2759"/>
<feature type="compositionally biased region" description="Basic and acidic residues" evidence="8">
    <location>
        <begin position="190"/>
        <end position="204"/>
    </location>
</feature>
<evidence type="ECO:0000313" key="9">
    <source>
        <dbReference type="EMBL" id="EGW33467.1"/>
    </source>
</evidence>
<dbReference type="AlphaFoldDB" id="G3AMM3"/>
<keyword evidence="6" id="KW-0472">Membrane</keyword>
<keyword evidence="10" id="KW-1185">Reference proteome</keyword>
<dbReference type="GO" id="GO:0015031">
    <property type="term" value="P:protein transport"/>
    <property type="evidence" value="ECO:0007669"/>
    <property type="project" value="UniProtKB-KW"/>
</dbReference>
<dbReference type="HOGENOM" id="CLU_086201_0_1_1"/>
<dbReference type="GeneID" id="18873586"/>
<organism evidence="10">
    <name type="scientific">Spathaspora passalidarum (strain NRRL Y-27907 / 11-Y1)</name>
    <dbReference type="NCBI Taxonomy" id="619300"/>
    <lineage>
        <taxon>Eukaryota</taxon>
        <taxon>Fungi</taxon>
        <taxon>Dikarya</taxon>
        <taxon>Ascomycota</taxon>
        <taxon>Saccharomycotina</taxon>
        <taxon>Pichiomycetes</taxon>
        <taxon>Debaryomycetaceae</taxon>
        <taxon>Spathaspora</taxon>
    </lineage>
</organism>
<dbReference type="InterPro" id="IPR005024">
    <property type="entry name" value="Snf7_fam"/>
</dbReference>
<name>G3AMM3_SPAPN</name>
<feature type="coiled-coil region" evidence="7">
    <location>
        <begin position="20"/>
        <end position="84"/>
    </location>
</feature>
<dbReference type="Pfam" id="PF03357">
    <property type="entry name" value="Snf7"/>
    <property type="match status" value="1"/>
</dbReference>
<comment type="similarity">
    <text evidence="2">Belongs to the SNF7 family.</text>
</comment>
<keyword evidence="7" id="KW-0175">Coiled coil</keyword>